<dbReference type="KEGG" id="aab:A4R43_22240"/>
<dbReference type="Proteomes" id="UP000250434">
    <property type="component" value="Chromosome"/>
</dbReference>
<protein>
    <recommendedName>
        <fullName evidence="3">DUF3558 domain-containing protein</fullName>
    </recommendedName>
</protein>
<name>A0A344LA04_9PSEU</name>
<accession>A0A344LA04</accession>
<sequence>MLVTLLSGCASTIIGKPSPDRAELARIEDERSPLTAAAAFGDFTTIDYCSLLDAAALGRVTEVVEQPGVSMDHCTVRVKVDGQEAELWLGGVVDEKARNEYTTTTEIDNAPELKRRLTIEKPSSDYDGNCNRYLVFADEFSLQSSVSTLNGTLSSERLCPLVENSLEHAATAVVDKRVEHLDFPAGSLGTVDACTLISEAEVGTHLGAEGTARRSPTKHNCRWGRSGSDYVSMYFSIDKPTPPEGYVPETLGGRPAMVWASSGSSYCSAQVPLKPWPGAKNGEVETVSLFVSMYRGGTDPCGVLRNVANTAFPRLPA</sequence>
<evidence type="ECO:0008006" key="3">
    <source>
        <dbReference type="Google" id="ProtNLM"/>
    </source>
</evidence>
<gene>
    <name evidence="1" type="ORF">A4R43_22240</name>
</gene>
<dbReference type="AlphaFoldDB" id="A0A344LA04"/>
<evidence type="ECO:0000313" key="1">
    <source>
        <dbReference type="EMBL" id="AXB44878.1"/>
    </source>
</evidence>
<organism evidence="1 2">
    <name type="scientific">Amycolatopsis albispora</name>
    <dbReference type="NCBI Taxonomy" id="1804986"/>
    <lineage>
        <taxon>Bacteria</taxon>
        <taxon>Bacillati</taxon>
        <taxon>Actinomycetota</taxon>
        <taxon>Actinomycetes</taxon>
        <taxon>Pseudonocardiales</taxon>
        <taxon>Pseudonocardiaceae</taxon>
        <taxon>Amycolatopsis</taxon>
    </lineage>
</organism>
<dbReference type="OrthoDB" id="4445816at2"/>
<evidence type="ECO:0000313" key="2">
    <source>
        <dbReference type="Proteomes" id="UP000250434"/>
    </source>
</evidence>
<proteinExistence type="predicted"/>
<dbReference type="EMBL" id="CP015163">
    <property type="protein sequence ID" value="AXB44878.1"/>
    <property type="molecule type" value="Genomic_DNA"/>
</dbReference>
<reference evidence="1 2" key="1">
    <citation type="submission" date="2016-04" db="EMBL/GenBank/DDBJ databases">
        <title>Complete genome sequence and analysis of deep-sea sediment isolate, Amycolatopsis sp. WP1.</title>
        <authorList>
            <person name="Wang H."/>
            <person name="Chen S."/>
            <person name="Wu Q."/>
        </authorList>
    </citation>
    <scope>NUCLEOTIDE SEQUENCE [LARGE SCALE GENOMIC DNA]</scope>
    <source>
        <strain evidence="1 2">WP1</strain>
    </source>
</reference>
<keyword evidence="2" id="KW-1185">Reference proteome</keyword>